<keyword evidence="3" id="KW-0689">Ribosomal protein</keyword>
<sequence>MLYYLYRSPLLSLSRDLCCVYNCWFYVVFARGLKEHLKRLNAPKHWMLDKLGGAFAPKPSSGPPQSQGAPSPSSYSEEQVERHVLVDGKVRIDKTYPSGFMDVVLIPKTNENFRMLFDTKDLT</sequence>
<dbReference type="InterPro" id="IPR036986">
    <property type="entry name" value="S4_RNA-bd_sf"/>
</dbReference>
<evidence type="ECO:0000259" key="2">
    <source>
        <dbReference type="Pfam" id="PF08071"/>
    </source>
</evidence>
<evidence type="ECO:0000313" key="4">
    <source>
        <dbReference type="Proteomes" id="UP000327157"/>
    </source>
</evidence>
<reference evidence="3 4" key="3">
    <citation type="submission" date="2019-11" db="EMBL/GenBank/DDBJ databases">
        <title>A de novo genome assembly of a pear dwarfing rootstock.</title>
        <authorList>
            <person name="Wang F."/>
            <person name="Wang J."/>
            <person name="Li S."/>
            <person name="Zhang Y."/>
            <person name="Fang M."/>
            <person name="Ma L."/>
            <person name="Zhao Y."/>
            <person name="Jiang S."/>
        </authorList>
    </citation>
    <scope>NUCLEOTIDE SEQUENCE [LARGE SCALE GENOMIC DNA]</scope>
    <source>
        <strain evidence="3">S2</strain>
        <tissue evidence="3">Leaf</tissue>
    </source>
</reference>
<comment type="caution">
    <text evidence="3">The sequence shown here is derived from an EMBL/GenBank/DDBJ whole genome shotgun (WGS) entry which is preliminary data.</text>
</comment>
<dbReference type="InterPro" id="IPR013843">
    <property type="entry name" value="Ribosomal_eS4_N"/>
</dbReference>
<dbReference type="PANTHER" id="PTHR11581">
    <property type="entry name" value="30S/40S RIBOSOMAL PROTEIN S4"/>
    <property type="match status" value="1"/>
</dbReference>
<evidence type="ECO:0000313" key="3">
    <source>
        <dbReference type="EMBL" id="KAB2616606.1"/>
    </source>
</evidence>
<dbReference type="AlphaFoldDB" id="A0A5N5GM25"/>
<dbReference type="GO" id="GO:0003723">
    <property type="term" value="F:RNA binding"/>
    <property type="evidence" value="ECO:0007669"/>
    <property type="project" value="InterPro"/>
</dbReference>
<gene>
    <name evidence="3" type="ORF">D8674_023194</name>
</gene>
<dbReference type="PANTHER" id="PTHR11581:SF0">
    <property type="entry name" value="SMALL RIBOSOMAL SUBUNIT PROTEIN ES4"/>
    <property type="match status" value="1"/>
</dbReference>
<organism evidence="3 4">
    <name type="scientific">Pyrus ussuriensis x Pyrus communis</name>
    <dbReference type="NCBI Taxonomy" id="2448454"/>
    <lineage>
        <taxon>Eukaryota</taxon>
        <taxon>Viridiplantae</taxon>
        <taxon>Streptophyta</taxon>
        <taxon>Embryophyta</taxon>
        <taxon>Tracheophyta</taxon>
        <taxon>Spermatophyta</taxon>
        <taxon>Magnoliopsida</taxon>
        <taxon>eudicotyledons</taxon>
        <taxon>Gunneridae</taxon>
        <taxon>Pentapetalae</taxon>
        <taxon>rosids</taxon>
        <taxon>fabids</taxon>
        <taxon>Rosales</taxon>
        <taxon>Rosaceae</taxon>
        <taxon>Amygdaloideae</taxon>
        <taxon>Maleae</taxon>
        <taxon>Pyrus</taxon>
    </lineage>
</organism>
<dbReference type="InterPro" id="IPR018199">
    <property type="entry name" value="Ribosomal_eS4_N_CS"/>
</dbReference>
<dbReference type="InterPro" id="IPR000876">
    <property type="entry name" value="Ribosomal_eS4"/>
</dbReference>
<protein>
    <submittedName>
        <fullName evidence="3">40S ribosomal protein S4-1-like</fullName>
    </submittedName>
</protein>
<dbReference type="PROSITE" id="PS00528">
    <property type="entry name" value="RIBOSOMAL_S4E"/>
    <property type="match status" value="1"/>
</dbReference>
<dbReference type="GO" id="GO:0003735">
    <property type="term" value="F:structural constituent of ribosome"/>
    <property type="evidence" value="ECO:0007669"/>
    <property type="project" value="InterPro"/>
</dbReference>
<reference evidence="4" key="2">
    <citation type="submission" date="2019-10" db="EMBL/GenBank/DDBJ databases">
        <title>A de novo genome assembly of a pear dwarfing rootstock.</title>
        <authorList>
            <person name="Wang F."/>
            <person name="Wang J."/>
            <person name="Li S."/>
            <person name="Zhang Y."/>
            <person name="Fang M."/>
            <person name="Ma L."/>
            <person name="Zhao Y."/>
            <person name="Jiang S."/>
        </authorList>
    </citation>
    <scope>NUCLEOTIDE SEQUENCE [LARGE SCALE GENOMIC DNA]</scope>
</reference>
<keyword evidence="4" id="KW-1185">Reference proteome</keyword>
<feature type="compositionally biased region" description="Low complexity" evidence="1">
    <location>
        <begin position="56"/>
        <end position="74"/>
    </location>
</feature>
<evidence type="ECO:0000256" key="1">
    <source>
        <dbReference type="SAM" id="MobiDB-lite"/>
    </source>
</evidence>
<dbReference type="OrthoDB" id="1909088at2759"/>
<proteinExistence type="predicted"/>
<dbReference type="Gene3D" id="3.10.290.10">
    <property type="entry name" value="RNA-binding S4 domain"/>
    <property type="match status" value="2"/>
</dbReference>
<dbReference type="GO" id="GO:0022627">
    <property type="term" value="C:cytosolic small ribosomal subunit"/>
    <property type="evidence" value="ECO:0007669"/>
    <property type="project" value="TreeGrafter"/>
</dbReference>
<reference evidence="3 4" key="1">
    <citation type="submission" date="2019-09" db="EMBL/GenBank/DDBJ databases">
        <authorList>
            <person name="Ou C."/>
        </authorList>
    </citation>
    <scope>NUCLEOTIDE SEQUENCE [LARGE SCALE GENOMIC DNA]</scope>
    <source>
        <strain evidence="3">S2</strain>
        <tissue evidence="3">Leaf</tissue>
    </source>
</reference>
<accession>A0A5N5GM25</accession>
<feature type="region of interest" description="Disordered" evidence="1">
    <location>
        <begin position="53"/>
        <end position="81"/>
    </location>
</feature>
<feature type="domain" description="Small ribosomal subunit protein eS4 N-terminal" evidence="2">
    <location>
        <begin position="31"/>
        <end position="63"/>
    </location>
</feature>
<name>A0A5N5GM25_9ROSA</name>
<dbReference type="Pfam" id="PF08071">
    <property type="entry name" value="RS4NT"/>
    <property type="match status" value="1"/>
</dbReference>
<keyword evidence="3" id="KW-0687">Ribonucleoprotein</keyword>
<dbReference type="EMBL" id="SMOL01000402">
    <property type="protein sequence ID" value="KAB2616606.1"/>
    <property type="molecule type" value="Genomic_DNA"/>
</dbReference>
<dbReference type="GO" id="GO:0006412">
    <property type="term" value="P:translation"/>
    <property type="evidence" value="ECO:0007669"/>
    <property type="project" value="InterPro"/>
</dbReference>
<dbReference type="Proteomes" id="UP000327157">
    <property type="component" value="Chromosome 3"/>
</dbReference>